<proteinExistence type="predicted"/>
<dbReference type="InterPro" id="IPR050780">
    <property type="entry name" value="Mucin_vWF_Thrombospondin_sf"/>
</dbReference>
<sequence>MVVPVRRYPTQILFASVPVVSLGGSAKKGTCEYALVRSIPASGLLIEITQRLQETTQGSRVSANEEIIIDIPNFVITLGQGDSVYINGDATYLPYLPSQVLSIKKSGEFVVVRVTLTSSQGTADIEIWWNGNHFVEIAWPSTFQGLANGLCGIPDGDVTNDHQNNLGQNIPNDNQFAALFKVDETCFDNPGVSDPCVERNRIGSILRVLLQYCLGLQRLVPE</sequence>
<dbReference type="AlphaFoldDB" id="A0A2G8L8D0"/>
<evidence type="ECO:0000256" key="1">
    <source>
        <dbReference type="ARBA" id="ARBA00023157"/>
    </source>
</evidence>
<keyword evidence="1" id="KW-1015">Disulfide bond</keyword>
<evidence type="ECO:0000256" key="2">
    <source>
        <dbReference type="ARBA" id="ARBA00023180"/>
    </source>
</evidence>
<name>A0A2G8L8D0_STIJA</name>
<evidence type="ECO:0000313" key="5">
    <source>
        <dbReference type="Proteomes" id="UP000230750"/>
    </source>
</evidence>
<reference evidence="4 5" key="1">
    <citation type="journal article" date="2017" name="PLoS Biol.">
        <title>The sea cucumber genome provides insights into morphological evolution and visceral regeneration.</title>
        <authorList>
            <person name="Zhang X."/>
            <person name="Sun L."/>
            <person name="Yuan J."/>
            <person name="Sun Y."/>
            <person name="Gao Y."/>
            <person name="Zhang L."/>
            <person name="Li S."/>
            <person name="Dai H."/>
            <person name="Hamel J.F."/>
            <person name="Liu C."/>
            <person name="Yu Y."/>
            <person name="Liu S."/>
            <person name="Lin W."/>
            <person name="Guo K."/>
            <person name="Jin S."/>
            <person name="Xu P."/>
            <person name="Storey K.B."/>
            <person name="Huan P."/>
            <person name="Zhang T."/>
            <person name="Zhou Y."/>
            <person name="Zhang J."/>
            <person name="Lin C."/>
            <person name="Li X."/>
            <person name="Xing L."/>
            <person name="Huo D."/>
            <person name="Sun M."/>
            <person name="Wang L."/>
            <person name="Mercier A."/>
            <person name="Li F."/>
            <person name="Yang H."/>
            <person name="Xiang J."/>
        </authorList>
    </citation>
    <scope>NUCLEOTIDE SEQUENCE [LARGE SCALE GENOMIC DNA]</scope>
    <source>
        <strain evidence="4">Shaxun</strain>
        <tissue evidence="4">Muscle</tissue>
    </source>
</reference>
<feature type="domain" description="VWFD" evidence="3">
    <location>
        <begin position="3"/>
        <end position="187"/>
    </location>
</feature>
<dbReference type="PROSITE" id="PS51233">
    <property type="entry name" value="VWFD"/>
    <property type="match status" value="1"/>
</dbReference>
<dbReference type="PANTHER" id="PTHR11339:SF373">
    <property type="entry name" value="VWFD DOMAIN-CONTAINING PROTEIN"/>
    <property type="match status" value="1"/>
</dbReference>
<dbReference type="Pfam" id="PF00094">
    <property type="entry name" value="VWD"/>
    <property type="match status" value="1"/>
</dbReference>
<dbReference type="GO" id="GO:0005615">
    <property type="term" value="C:extracellular space"/>
    <property type="evidence" value="ECO:0007669"/>
    <property type="project" value="TreeGrafter"/>
</dbReference>
<gene>
    <name evidence="4" type="ORF">BSL78_06587</name>
</gene>
<comment type="caution">
    <text evidence="4">The sequence shown here is derived from an EMBL/GenBank/DDBJ whole genome shotgun (WGS) entry which is preliminary data.</text>
</comment>
<dbReference type="Proteomes" id="UP000230750">
    <property type="component" value="Unassembled WGS sequence"/>
</dbReference>
<accession>A0A2G8L8D0</accession>
<dbReference type="InterPro" id="IPR001846">
    <property type="entry name" value="VWF_type-D"/>
</dbReference>
<evidence type="ECO:0000313" key="4">
    <source>
        <dbReference type="EMBL" id="PIK56518.1"/>
    </source>
</evidence>
<keyword evidence="2" id="KW-0325">Glycoprotein</keyword>
<dbReference type="PANTHER" id="PTHR11339">
    <property type="entry name" value="EXTRACELLULAR MATRIX GLYCOPROTEIN RELATED"/>
    <property type="match status" value="1"/>
</dbReference>
<dbReference type="STRING" id="307972.A0A2G8L8D0"/>
<keyword evidence="5" id="KW-1185">Reference proteome</keyword>
<dbReference type="EMBL" id="MRZV01000173">
    <property type="protein sequence ID" value="PIK56518.1"/>
    <property type="molecule type" value="Genomic_DNA"/>
</dbReference>
<dbReference type="GO" id="GO:0031012">
    <property type="term" value="C:extracellular matrix"/>
    <property type="evidence" value="ECO:0007669"/>
    <property type="project" value="TreeGrafter"/>
</dbReference>
<organism evidence="4 5">
    <name type="scientific">Stichopus japonicus</name>
    <name type="common">Sea cucumber</name>
    <dbReference type="NCBI Taxonomy" id="307972"/>
    <lineage>
        <taxon>Eukaryota</taxon>
        <taxon>Metazoa</taxon>
        <taxon>Echinodermata</taxon>
        <taxon>Eleutherozoa</taxon>
        <taxon>Echinozoa</taxon>
        <taxon>Holothuroidea</taxon>
        <taxon>Aspidochirotacea</taxon>
        <taxon>Aspidochirotida</taxon>
        <taxon>Stichopodidae</taxon>
        <taxon>Apostichopus</taxon>
    </lineage>
</organism>
<evidence type="ECO:0000259" key="3">
    <source>
        <dbReference type="PROSITE" id="PS51233"/>
    </source>
</evidence>
<protein>
    <submittedName>
        <fullName evidence="4">Putative zonadhesin-like isoform X2</fullName>
    </submittedName>
</protein>